<keyword evidence="1" id="KW-0812">Transmembrane</keyword>
<accession>A0ABU5C8X0</accession>
<sequence length="237" mass="26652">MTKRYWWVVISYVIMQFSVILGAPLFYFLFKLTEAEAIIYFTIFSFLAGLVVFLLLMKPDMKEGVSPDASATGTTVGWIIGGVFMALAAQALAANIEIHVFGIKTESENTKNIMDISKAFPIFYVIPVLIAPILEEILFRKIIFGALYNRTNFWIAALISSVIFAVIHQDPKHILVYASMGLTFAFLYVKTKRIIVPILVHMGMNTTAVLGQLLLTPEKMEKLEQQMNFIQQQIIGG</sequence>
<keyword evidence="1" id="KW-0472">Membrane</keyword>
<feature type="transmembrane region" description="Helical" evidence="1">
    <location>
        <begin position="151"/>
        <end position="167"/>
    </location>
</feature>
<comment type="caution">
    <text evidence="3">The sequence shown here is derived from an EMBL/GenBank/DDBJ whole genome shotgun (WGS) entry which is preliminary data.</text>
</comment>
<feature type="transmembrane region" description="Helical" evidence="1">
    <location>
        <begin position="195"/>
        <end position="215"/>
    </location>
</feature>
<keyword evidence="1" id="KW-1133">Transmembrane helix</keyword>
<keyword evidence="4" id="KW-1185">Reference proteome</keyword>
<dbReference type="PANTHER" id="PTHR36435:SF6">
    <property type="entry name" value="ABORTIVE INFECTION PROTEIN"/>
    <property type="match status" value="1"/>
</dbReference>
<dbReference type="InterPro" id="IPR003675">
    <property type="entry name" value="Rce1/LyrA-like_dom"/>
</dbReference>
<organism evidence="3 4">
    <name type="scientific">Tigheibacillus halophilus</name>
    <dbReference type="NCBI Taxonomy" id="361280"/>
    <lineage>
        <taxon>Bacteria</taxon>
        <taxon>Bacillati</taxon>
        <taxon>Bacillota</taxon>
        <taxon>Bacilli</taxon>
        <taxon>Bacillales</taxon>
        <taxon>Bacillaceae</taxon>
        <taxon>Tigheibacillus</taxon>
    </lineage>
</organism>
<reference evidence="3 4" key="1">
    <citation type="submission" date="2023-10" db="EMBL/GenBank/DDBJ databases">
        <title>Virgibacillus halophilus 5B73C genome.</title>
        <authorList>
            <person name="Miliotis G."/>
            <person name="Sengupta P."/>
            <person name="Hameed A."/>
            <person name="Chuvochina M."/>
            <person name="Mcdonagh F."/>
            <person name="Simpson A.C."/>
            <person name="Singh N.K."/>
            <person name="Rekha P.D."/>
            <person name="Raman K."/>
            <person name="Hugenholtz P."/>
            <person name="Venkateswaran K."/>
        </authorList>
    </citation>
    <scope>NUCLEOTIDE SEQUENCE [LARGE SCALE GENOMIC DNA]</scope>
    <source>
        <strain evidence="3 4">5B73C</strain>
    </source>
</reference>
<feature type="transmembrane region" description="Helical" evidence="1">
    <location>
        <begin position="37"/>
        <end position="56"/>
    </location>
</feature>
<feature type="transmembrane region" description="Helical" evidence="1">
    <location>
        <begin position="6"/>
        <end position="30"/>
    </location>
</feature>
<dbReference type="Proteomes" id="UP001281447">
    <property type="component" value="Unassembled WGS sequence"/>
</dbReference>
<proteinExistence type="predicted"/>
<evidence type="ECO:0000259" key="2">
    <source>
        <dbReference type="Pfam" id="PF02517"/>
    </source>
</evidence>
<feature type="transmembrane region" description="Helical" evidence="1">
    <location>
        <begin position="76"/>
        <end position="98"/>
    </location>
</feature>
<feature type="transmembrane region" description="Helical" evidence="1">
    <location>
        <begin position="174"/>
        <end position="189"/>
    </location>
</feature>
<dbReference type="InterPro" id="IPR052710">
    <property type="entry name" value="CAAX_protease"/>
</dbReference>
<evidence type="ECO:0000313" key="4">
    <source>
        <dbReference type="Proteomes" id="UP001281447"/>
    </source>
</evidence>
<protein>
    <submittedName>
        <fullName evidence="3">Type II CAAX endopeptidase family protein</fullName>
    </submittedName>
</protein>
<evidence type="ECO:0000313" key="3">
    <source>
        <dbReference type="EMBL" id="MDY0395485.1"/>
    </source>
</evidence>
<evidence type="ECO:0000256" key="1">
    <source>
        <dbReference type="SAM" id="Phobius"/>
    </source>
</evidence>
<feature type="transmembrane region" description="Helical" evidence="1">
    <location>
        <begin position="119"/>
        <end position="139"/>
    </location>
</feature>
<dbReference type="RefSeq" id="WP_390357690.1">
    <property type="nucleotide sequence ID" value="NZ_JBHUIZ010000016.1"/>
</dbReference>
<dbReference type="PANTHER" id="PTHR36435">
    <property type="entry name" value="SLR1288 PROTEIN"/>
    <property type="match status" value="1"/>
</dbReference>
<name>A0ABU5C8X0_9BACI</name>
<dbReference type="Pfam" id="PF02517">
    <property type="entry name" value="Rce1-like"/>
    <property type="match status" value="1"/>
</dbReference>
<gene>
    <name evidence="3" type="ORF">RWE15_14935</name>
</gene>
<dbReference type="EMBL" id="JAWDIP010000003">
    <property type="protein sequence ID" value="MDY0395485.1"/>
    <property type="molecule type" value="Genomic_DNA"/>
</dbReference>
<feature type="domain" description="CAAX prenyl protease 2/Lysostaphin resistance protein A-like" evidence="2">
    <location>
        <begin position="120"/>
        <end position="206"/>
    </location>
</feature>